<organism evidence="1 2">
    <name type="scientific">Sphingomonas parva</name>
    <dbReference type="NCBI Taxonomy" id="2555898"/>
    <lineage>
        <taxon>Bacteria</taxon>
        <taxon>Pseudomonadati</taxon>
        <taxon>Pseudomonadota</taxon>
        <taxon>Alphaproteobacteria</taxon>
        <taxon>Sphingomonadales</taxon>
        <taxon>Sphingomonadaceae</taxon>
        <taxon>Sphingomonas</taxon>
    </lineage>
</organism>
<sequence length="184" mass="20337">MSDGDSGTPFSAHSTDPIDDWSRAVFDACLDWAIAGEGRWFRSDEGWIRLRIDAVRGEPLEPLFAIELDTADHQINLDFGSWCTPISASAGSLRSAAVHSTAVARELIESWLRGEVKLASYSDETGWRGSKIIESGALPAALEPVPASLGERGRAIVKTWRRTDWRAWRHLGDALWIECDVAED</sequence>
<proteinExistence type="predicted"/>
<evidence type="ECO:0000313" key="2">
    <source>
        <dbReference type="Proteomes" id="UP000298213"/>
    </source>
</evidence>
<name>A0A4Y8ZPG0_9SPHN</name>
<dbReference type="RefSeq" id="WP_135088519.1">
    <property type="nucleotide sequence ID" value="NZ_SPDV01000033.1"/>
</dbReference>
<gene>
    <name evidence="1" type="ORF">E2493_15800</name>
</gene>
<accession>A0A4Y8ZPG0</accession>
<protein>
    <submittedName>
        <fullName evidence="1">Uncharacterized protein</fullName>
    </submittedName>
</protein>
<dbReference type="AlphaFoldDB" id="A0A4Y8ZPG0"/>
<dbReference type="EMBL" id="SPDV01000033">
    <property type="protein sequence ID" value="TFI57327.1"/>
    <property type="molecule type" value="Genomic_DNA"/>
</dbReference>
<comment type="caution">
    <text evidence="1">The sequence shown here is derived from an EMBL/GenBank/DDBJ whole genome shotgun (WGS) entry which is preliminary data.</text>
</comment>
<evidence type="ECO:0000313" key="1">
    <source>
        <dbReference type="EMBL" id="TFI57327.1"/>
    </source>
</evidence>
<dbReference type="Proteomes" id="UP000298213">
    <property type="component" value="Unassembled WGS sequence"/>
</dbReference>
<dbReference type="OrthoDB" id="7277385at2"/>
<keyword evidence="2" id="KW-1185">Reference proteome</keyword>
<reference evidence="1 2" key="1">
    <citation type="submission" date="2019-03" db="EMBL/GenBank/DDBJ databases">
        <title>Genome sequence of Sphingomonas sp. 17J27-24.</title>
        <authorList>
            <person name="Kim M."/>
            <person name="Maeng S."/>
            <person name="Sathiyaraj S."/>
        </authorList>
    </citation>
    <scope>NUCLEOTIDE SEQUENCE [LARGE SCALE GENOMIC DNA]</scope>
    <source>
        <strain evidence="1 2">17J27-24</strain>
    </source>
</reference>